<organism evidence="3 4">
    <name type="scientific">Prorocentrum cordatum</name>
    <dbReference type="NCBI Taxonomy" id="2364126"/>
    <lineage>
        <taxon>Eukaryota</taxon>
        <taxon>Sar</taxon>
        <taxon>Alveolata</taxon>
        <taxon>Dinophyceae</taxon>
        <taxon>Prorocentrales</taxon>
        <taxon>Prorocentraceae</taxon>
        <taxon>Prorocentrum</taxon>
    </lineage>
</organism>
<dbReference type="PANTHER" id="PTHR47396">
    <property type="entry name" value="TYPE I RESTRICTION ENZYME ECOKI R PROTEIN"/>
    <property type="match status" value="1"/>
</dbReference>
<protein>
    <recommendedName>
        <fullName evidence="2">Helicase ATP-binding domain-containing protein</fullName>
    </recommendedName>
</protein>
<feature type="compositionally biased region" description="Basic and acidic residues" evidence="1">
    <location>
        <begin position="1"/>
        <end position="14"/>
    </location>
</feature>
<feature type="domain" description="Helicase ATP-binding" evidence="2">
    <location>
        <begin position="165"/>
        <end position="345"/>
    </location>
</feature>
<dbReference type="PROSITE" id="PS51192">
    <property type="entry name" value="HELICASE_ATP_BIND_1"/>
    <property type="match status" value="1"/>
</dbReference>
<name>A0ABN9QJ94_9DINO</name>
<dbReference type="EMBL" id="CAUYUJ010003646">
    <property type="protein sequence ID" value="CAK0806122.1"/>
    <property type="molecule type" value="Genomic_DNA"/>
</dbReference>
<evidence type="ECO:0000256" key="1">
    <source>
        <dbReference type="SAM" id="MobiDB-lite"/>
    </source>
</evidence>
<dbReference type="Gene3D" id="3.40.50.300">
    <property type="entry name" value="P-loop containing nucleotide triphosphate hydrolases"/>
    <property type="match status" value="1"/>
</dbReference>
<dbReference type="Proteomes" id="UP001189429">
    <property type="component" value="Unassembled WGS sequence"/>
</dbReference>
<evidence type="ECO:0000313" key="3">
    <source>
        <dbReference type="EMBL" id="CAK0806122.1"/>
    </source>
</evidence>
<dbReference type="InterPro" id="IPR006935">
    <property type="entry name" value="Helicase/UvrB_N"/>
</dbReference>
<dbReference type="Pfam" id="PF04851">
    <property type="entry name" value="ResIII"/>
    <property type="match status" value="1"/>
</dbReference>
<gene>
    <name evidence="3" type="ORF">PCOR1329_LOCUS12470</name>
</gene>
<dbReference type="InterPro" id="IPR014001">
    <property type="entry name" value="Helicase_ATP-bd"/>
</dbReference>
<feature type="region of interest" description="Disordered" evidence="1">
    <location>
        <begin position="1"/>
        <end position="87"/>
    </location>
</feature>
<accession>A0ABN9QJ94</accession>
<dbReference type="InterPro" id="IPR050742">
    <property type="entry name" value="Helicase_Restrict-Modif_Enz"/>
</dbReference>
<proteinExistence type="predicted"/>
<comment type="caution">
    <text evidence="3">The sequence shown here is derived from an EMBL/GenBank/DDBJ whole genome shotgun (WGS) entry which is preliminary data.</text>
</comment>
<sequence length="450" mass="49792">MAGRAPPERRERPVPRPRGCRPRLAAPPAPGGHRLAPARAPSPAPLLRPRAPGRRPAARRARGGQEQQREELWWPGEVGEGDEGHPSRMECPECGAHMDLVRRGAAGRGAGGWFYACSRRDDERRPCTACRKPVNRTAARERSRQKVPRIILRNYQVGAVETIRRSFQGGQDRVVVSLATGAGKTSVANGYLDKHESEAVVLWTAPGRELLEQAEMNSRGFRPDRGRRYRVGLGDVMPDIPELPRQICRSGGAVVYATEQAIFRRLKSPAKGMSGPEEAEGLQMPGRIPDLIVVDECHWAGLTKIGMCILKWARYHGIRVLGLTATPLPAAPLPVVHVLPLVQLAKLGVLAWPRLWRVERLPDLPLCVTSVFDMRNHQEELPLELPPADMAIDLTEVVDVYEGDAERWGKTLIKVASIEDADDLVRLCRQRNLRAATVNARTPLASRQGI</sequence>
<reference evidence="3" key="1">
    <citation type="submission" date="2023-10" db="EMBL/GenBank/DDBJ databases">
        <authorList>
            <person name="Chen Y."/>
            <person name="Shah S."/>
            <person name="Dougan E. K."/>
            <person name="Thang M."/>
            <person name="Chan C."/>
        </authorList>
    </citation>
    <scope>NUCLEOTIDE SEQUENCE [LARGE SCALE GENOMIC DNA]</scope>
</reference>
<dbReference type="InterPro" id="IPR027417">
    <property type="entry name" value="P-loop_NTPase"/>
</dbReference>
<dbReference type="SMART" id="SM00487">
    <property type="entry name" value="DEXDc"/>
    <property type="match status" value="1"/>
</dbReference>
<evidence type="ECO:0000259" key="2">
    <source>
        <dbReference type="PROSITE" id="PS51192"/>
    </source>
</evidence>
<dbReference type="PANTHER" id="PTHR47396:SF1">
    <property type="entry name" value="ATP-DEPENDENT HELICASE IRC3-RELATED"/>
    <property type="match status" value="1"/>
</dbReference>
<evidence type="ECO:0000313" key="4">
    <source>
        <dbReference type="Proteomes" id="UP001189429"/>
    </source>
</evidence>
<dbReference type="SUPFAM" id="SSF52540">
    <property type="entry name" value="P-loop containing nucleoside triphosphate hydrolases"/>
    <property type="match status" value="1"/>
</dbReference>
<feature type="compositionally biased region" description="Basic residues" evidence="1">
    <location>
        <begin position="51"/>
        <end position="62"/>
    </location>
</feature>
<keyword evidence="4" id="KW-1185">Reference proteome</keyword>